<dbReference type="AlphaFoldDB" id="A0AAV7WFL7"/>
<evidence type="ECO:0000259" key="1">
    <source>
        <dbReference type="Pfam" id="PF13873"/>
    </source>
</evidence>
<dbReference type="InterPro" id="IPR028002">
    <property type="entry name" value="Myb_DNA-bind_5"/>
</dbReference>
<accession>A0AAV7WFL7</accession>
<dbReference type="Proteomes" id="UP001066276">
    <property type="component" value="Chromosome 1_2"/>
</dbReference>
<dbReference type="Pfam" id="PF13873">
    <property type="entry name" value="Myb_DNA-bind_5"/>
    <property type="match status" value="1"/>
</dbReference>
<name>A0AAV7WFL7_PLEWA</name>
<keyword evidence="3" id="KW-1185">Reference proteome</keyword>
<evidence type="ECO:0000313" key="2">
    <source>
        <dbReference type="EMBL" id="KAJ1211572.1"/>
    </source>
</evidence>
<organism evidence="2 3">
    <name type="scientific">Pleurodeles waltl</name>
    <name type="common">Iberian ribbed newt</name>
    <dbReference type="NCBI Taxonomy" id="8319"/>
    <lineage>
        <taxon>Eukaryota</taxon>
        <taxon>Metazoa</taxon>
        <taxon>Chordata</taxon>
        <taxon>Craniata</taxon>
        <taxon>Vertebrata</taxon>
        <taxon>Euteleostomi</taxon>
        <taxon>Amphibia</taxon>
        <taxon>Batrachia</taxon>
        <taxon>Caudata</taxon>
        <taxon>Salamandroidea</taxon>
        <taxon>Salamandridae</taxon>
        <taxon>Pleurodelinae</taxon>
        <taxon>Pleurodeles</taxon>
    </lineage>
</organism>
<proteinExistence type="predicted"/>
<sequence>MLHNLALRRQAPFLQEDVPGDGLVAMVEPVDSEEEEAEDEDVDNRSNIIQHQHPCNGDQDVFEVLPDPQVLSLLQPLGLLQLGQYLAHGLLGMVVCSQDVGECLLESGFPGPVSAHQKKGIWHAIAKEVRTLGVFDRRSTHCRKRWEDLRRCAKKTAEAQLGLAPQQGRSVCRTMTP</sequence>
<comment type="caution">
    <text evidence="2">The sequence shown here is derived from an EMBL/GenBank/DDBJ whole genome shotgun (WGS) entry which is preliminary data.</text>
</comment>
<protein>
    <recommendedName>
        <fullName evidence="1">Myb/SANT-like DNA-binding domain-containing protein</fullName>
    </recommendedName>
</protein>
<evidence type="ECO:0000313" key="3">
    <source>
        <dbReference type="Proteomes" id="UP001066276"/>
    </source>
</evidence>
<gene>
    <name evidence="2" type="ORF">NDU88_006930</name>
</gene>
<reference evidence="2" key="1">
    <citation type="journal article" date="2022" name="bioRxiv">
        <title>Sequencing and chromosome-scale assembly of the giantPleurodeles waltlgenome.</title>
        <authorList>
            <person name="Brown T."/>
            <person name="Elewa A."/>
            <person name="Iarovenko S."/>
            <person name="Subramanian E."/>
            <person name="Araus A.J."/>
            <person name="Petzold A."/>
            <person name="Susuki M."/>
            <person name="Suzuki K.-i.T."/>
            <person name="Hayashi T."/>
            <person name="Toyoda A."/>
            <person name="Oliveira C."/>
            <person name="Osipova E."/>
            <person name="Leigh N.D."/>
            <person name="Simon A."/>
            <person name="Yun M.H."/>
        </authorList>
    </citation>
    <scope>NUCLEOTIDE SEQUENCE</scope>
    <source>
        <strain evidence="2">20211129_DDA</strain>
        <tissue evidence="2">Liver</tissue>
    </source>
</reference>
<dbReference type="EMBL" id="JANPWB010000002">
    <property type="protein sequence ID" value="KAJ1211572.1"/>
    <property type="molecule type" value="Genomic_DNA"/>
</dbReference>
<feature type="domain" description="Myb/SANT-like DNA-binding" evidence="1">
    <location>
        <begin position="105"/>
        <end position="156"/>
    </location>
</feature>
<dbReference type="Gene3D" id="1.10.10.60">
    <property type="entry name" value="Homeodomain-like"/>
    <property type="match status" value="1"/>
</dbReference>